<dbReference type="PROSITE" id="PS51386">
    <property type="entry name" value="RINT1_TIP20"/>
    <property type="match status" value="1"/>
</dbReference>
<evidence type="ECO:0000256" key="1">
    <source>
        <dbReference type="ARBA" id="ARBA00061158"/>
    </source>
</evidence>
<comment type="caution">
    <text evidence="4">The sequence shown here is derived from an EMBL/GenBank/DDBJ whole genome shotgun (WGS) entry which is preliminary data.</text>
</comment>
<protein>
    <recommendedName>
        <fullName evidence="2">RAD50-interacting protein 1</fullName>
    </recommendedName>
    <alternativeName>
        <fullName evidence="3">RAD50 interactor 1</fullName>
    </alternativeName>
</protein>
<dbReference type="PANTHER" id="PTHR13520">
    <property type="entry name" value="RAD50-INTERACTING PROTEIN 1 RINT-1"/>
    <property type="match status" value="1"/>
</dbReference>
<dbReference type="GO" id="GO:0060628">
    <property type="term" value="P:regulation of ER to Golgi vesicle-mediated transport"/>
    <property type="evidence" value="ECO:0007669"/>
    <property type="project" value="TreeGrafter"/>
</dbReference>
<reference evidence="4" key="1">
    <citation type="thesis" date="2020" institute="ProQuest LLC" country="789 East Eisenhower Parkway, Ann Arbor, MI, USA">
        <title>Comparative Genomics and Chromosome Evolution.</title>
        <authorList>
            <person name="Mudd A.B."/>
        </authorList>
    </citation>
    <scope>NUCLEOTIDE SEQUENCE</scope>
    <source>
        <strain evidence="4">Female2</strain>
        <tissue evidence="4">Blood</tissue>
    </source>
</reference>
<name>A0A8T2J401_9PIPI</name>
<dbReference type="OrthoDB" id="2189254at2759"/>
<dbReference type="GO" id="GO:0006888">
    <property type="term" value="P:endoplasmic reticulum to Golgi vesicle-mediated transport"/>
    <property type="evidence" value="ECO:0007669"/>
    <property type="project" value="InterPro"/>
</dbReference>
<evidence type="ECO:0000256" key="3">
    <source>
        <dbReference type="ARBA" id="ARBA00079551"/>
    </source>
</evidence>
<proteinExistence type="inferred from homology"/>
<dbReference type="PANTHER" id="PTHR13520:SF0">
    <property type="entry name" value="RAD50-INTERACTING PROTEIN 1"/>
    <property type="match status" value="1"/>
</dbReference>
<dbReference type="GO" id="GO:0070939">
    <property type="term" value="C:Dsl1/NZR complex"/>
    <property type="evidence" value="ECO:0007669"/>
    <property type="project" value="InterPro"/>
</dbReference>
<gene>
    <name evidence="4" type="ORF">GDO86_005924</name>
</gene>
<dbReference type="FunFam" id="1.20.58.670:FF:000003">
    <property type="entry name" value="RAD50-interacting protein 1"/>
    <property type="match status" value="1"/>
</dbReference>
<comment type="similarity">
    <text evidence="1">Belongs to the RINT1 family.</text>
</comment>
<accession>A0A8T2J401</accession>
<evidence type="ECO:0000313" key="4">
    <source>
        <dbReference type="EMBL" id="KAG8439939.1"/>
    </source>
</evidence>
<dbReference type="Pfam" id="PF04437">
    <property type="entry name" value="RINT1_TIP1"/>
    <property type="match status" value="1"/>
</dbReference>
<dbReference type="EMBL" id="JAACNH010000006">
    <property type="protein sequence ID" value="KAG8439939.1"/>
    <property type="molecule type" value="Genomic_DNA"/>
</dbReference>
<dbReference type="InterPro" id="IPR042044">
    <property type="entry name" value="EXOC6PINT-1/Sec15/Tip20_C_dom2"/>
</dbReference>
<dbReference type="Gene3D" id="1.20.58.670">
    <property type="entry name" value="Dsl1p vesicle tethering complex, Tip20p subunit, domain D"/>
    <property type="match status" value="1"/>
</dbReference>
<dbReference type="InterPro" id="IPR007528">
    <property type="entry name" value="RINT1_Tip20"/>
</dbReference>
<sequence length="802" mass="91866">MLIRDCFVFLQKMTTQETKEKSSPSRHTVPKETHEICEFVDPYTCDIPSYVCEFIEKEIGDDFKSLKKVSKLISTIAEEKKHLEEQVLTVSSETPKRIQTALKNAEDSKTALGQLIEKEVTLTESIGKHLGDSAPWMEELGILITQVEEVERHLSYLKWISQVEEQSDNIQQHLMTNDVTEAASTLVSMAELAIKLQDSSCSHLLIFIRSTVQFWHKILKDKLTSDFEEVLNHLHWPFIGPHSTPAPVSCPSTSIADVYTNLETLFSQLLKLQTSDKLISKHKEMPDKYSLPASPPIILPIQIMLSPLQKRFRYHFIGNRQTNVLSKPEWYLTQVLMWIGNHTKFLNERIQPILNAAGSSVDAKLEFTRGLVMLVLEKLSVDIPCLLYDDILFCHLLDEVLLFQRELHISHGYPSGLPNCMHIISEETCFQRWLTVERKLALEKMDSMLSAEASWTSQYKDISDVDEMKVPDSAETFMTLLLVITDRYRNLPTAAKKLKFLELQKDLVDDFRIRLTQVMKEESRDPLGFRYCAILNAVNYIATVLGDWADNVFFLQLQQAALEICTDFNSSSKLQLGQMASMEISVFDDLINLLERLKNDMLSRQVEHVFKEVKEAAKLYKKERWLSLPSKSEQAIMSLSSTACPMLLALRDRLLQMEQQLCHALFKTVWQMLVEKLDLLIYQDCVLPQIILANHFNEGGAAQLQFDMSRNLFPLFSHYCKRPENYFKHVKEACIILNLNVGSALLLRDVLQSSAKSVDGTSYNENLTNATASLNELGIFKLAPQDVEILFNLRTNWPNTGK</sequence>
<keyword evidence="5" id="KW-1185">Reference proteome</keyword>
<organism evidence="4 5">
    <name type="scientific">Hymenochirus boettgeri</name>
    <name type="common">Congo dwarf clawed frog</name>
    <dbReference type="NCBI Taxonomy" id="247094"/>
    <lineage>
        <taxon>Eukaryota</taxon>
        <taxon>Metazoa</taxon>
        <taxon>Chordata</taxon>
        <taxon>Craniata</taxon>
        <taxon>Vertebrata</taxon>
        <taxon>Euteleostomi</taxon>
        <taxon>Amphibia</taxon>
        <taxon>Batrachia</taxon>
        <taxon>Anura</taxon>
        <taxon>Pipoidea</taxon>
        <taxon>Pipidae</taxon>
        <taxon>Pipinae</taxon>
        <taxon>Hymenochirus</taxon>
    </lineage>
</organism>
<evidence type="ECO:0000256" key="2">
    <source>
        <dbReference type="ARBA" id="ARBA00073943"/>
    </source>
</evidence>
<dbReference type="GO" id="GO:0006890">
    <property type="term" value="P:retrograde vesicle-mediated transport, Golgi to endoplasmic reticulum"/>
    <property type="evidence" value="ECO:0007669"/>
    <property type="project" value="InterPro"/>
</dbReference>
<dbReference type="Proteomes" id="UP000812440">
    <property type="component" value="Chromosome 3"/>
</dbReference>
<evidence type="ECO:0000313" key="5">
    <source>
        <dbReference type="Proteomes" id="UP000812440"/>
    </source>
</evidence>
<dbReference type="AlphaFoldDB" id="A0A8T2J401"/>